<evidence type="ECO:0000256" key="5">
    <source>
        <dbReference type="ARBA" id="ARBA00022729"/>
    </source>
</evidence>
<dbReference type="Gene3D" id="2.40.170.20">
    <property type="entry name" value="TonB-dependent receptor, beta-barrel domain"/>
    <property type="match status" value="1"/>
</dbReference>
<dbReference type="InterPro" id="IPR012910">
    <property type="entry name" value="Plug_dom"/>
</dbReference>
<dbReference type="EMBL" id="PDNZ01000001">
    <property type="protein sequence ID" value="PWW83259.1"/>
    <property type="molecule type" value="Genomic_DNA"/>
</dbReference>
<dbReference type="Pfam" id="PF00593">
    <property type="entry name" value="TonB_dep_Rec_b-barrel"/>
    <property type="match status" value="1"/>
</dbReference>
<dbReference type="GO" id="GO:0009279">
    <property type="term" value="C:cell outer membrane"/>
    <property type="evidence" value="ECO:0007669"/>
    <property type="project" value="UniProtKB-SubCell"/>
</dbReference>
<keyword evidence="8 15" id="KW-0675">Receptor</keyword>
<feature type="signal peptide" evidence="12">
    <location>
        <begin position="1"/>
        <end position="26"/>
    </location>
</feature>
<evidence type="ECO:0000259" key="13">
    <source>
        <dbReference type="Pfam" id="PF00593"/>
    </source>
</evidence>
<evidence type="ECO:0000256" key="9">
    <source>
        <dbReference type="ARBA" id="ARBA00023237"/>
    </source>
</evidence>
<dbReference type="Proteomes" id="UP000246278">
    <property type="component" value="Unassembled WGS sequence"/>
</dbReference>
<evidence type="ECO:0000313" key="15">
    <source>
        <dbReference type="EMBL" id="PWW83259.1"/>
    </source>
</evidence>
<organism evidence="15 16">
    <name type="scientific">Prosthecochloris marina</name>
    <dbReference type="NCBI Taxonomy" id="2017681"/>
    <lineage>
        <taxon>Bacteria</taxon>
        <taxon>Pseudomonadati</taxon>
        <taxon>Chlorobiota</taxon>
        <taxon>Chlorobiia</taxon>
        <taxon>Chlorobiales</taxon>
        <taxon>Chlorobiaceae</taxon>
        <taxon>Prosthecochloris</taxon>
    </lineage>
</organism>
<evidence type="ECO:0000256" key="6">
    <source>
        <dbReference type="ARBA" id="ARBA00023077"/>
    </source>
</evidence>
<reference evidence="16" key="1">
    <citation type="submission" date="2017-10" db="EMBL/GenBank/DDBJ databases">
        <authorList>
            <person name="Gaisin V.A."/>
            <person name="Rysina M.S."/>
            <person name="Grouzdev D.S."/>
        </authorList>
    </citation>
    <scope>NUCLEOTIDE SEQUENCE [LARGE SCALE GENOMIC DNA]</scope>
    <source>
        <strain evidence="16">V1</strain>
    </source>
</reference>
<proteinExistence type="inferred from homology"/>
<dbReference type="InterPro" id="IPR039426">
    <property type="entry name" value="TonB-dep_rcpt-like"/>
</dbReference>
<evidence type="ECO:0000256" key="10">
    <source>
        <dbReference type="PROSITE-ProRule" id="PRU01360"/>
    </source>
</evidence>
<feature type="domain" description="TonB-dependent receptor-like beta-barrel" evidence="13">
    <location>
        <begin position="197"/>
        <end position="672"/>
    </location>
</feature>
<dbReference type="Gene3D" id="2.170.130.10">
    <property type="entry name" value="TonB-dependent receptor, plug domain"/>
    <property type="match status" value="1"/>
</dbReference>
<keyword evidence="3 10" id="KW-1134">Transmembrane beta strand</keyword>
<dbReference type="GO" id="GO:0015344">
    <property type="term" value="F:siderophore uptake transmembrane transporter activity"/>
    <property type="evidence" value="ECO:0007669"/>
    <property type="project" value="TreeGrafter"/>
</dbReference>
<evidence type="ECO:0000256" key="11">
    <source>
        <dbReference type="RuleBase" id="RU003357"/>
    </source>
</evidence>
<keyword evidence="6 11" id="KW-0798">TonB box</keyword>
<dbReference type="PANTHER" id="PTHR30069:SF29">
    <property type="entry name" value="HEMOGLOBIN AND HEMOGLOBIN-HAPTOGLOBIN-BINDING PROTEIN 1-RELATED"/>
    <property type="match status" value="1"/>
</dbReference>
<comment type="caution">
    <text evidence="15">The sequence shown here is derived from an EMBL/GenBank/DDBJ whole genome shotgun (WGS) entry which is preliminary data.</text>
</comment>
<dbReference type="Pfam" id="PF07715">
    <property type="entry name" value="Plug"/>
    <property type="match status" value="1"/>
</dbReference>
<evidence type="ECO:0000256" key="3">
    <source>
        <dbReference type="ARBA" id="ARBA00022452"/>
    </source>
</evidence>
<dbReference type="InterPro" id="IPR036942">
    <property type="entry name" value="Beta-barrel_TonB_sf"/>
</dbReference>
<dbReference type="AlphaFoldDB" id="A0A317T933"/>
<accession>A0A317T933</accession>
<keyword evidence="16" id="KW-1185">Reference proteome</keyword>
<dbReference type="RefSeq" id="WP_110022139.1">
    <property type="nucleotide sequence ID" value="NZ_PDNZ01000001.1"/>
</dbReference>
<dbReference type="PANTHER" id="PTHR30069">
    <property type="entry name" value="TONB-DEPENDENT OUTER MEMBRANE RECEPTOR"/>
    <property type="match status" value="1"/>
</dbReference>
<sequence>MQHPSLTKGLLKTFFALLLLPSSAFSGENASGEITVPEIVVTATKTEETPFSLPVSIETVSSSDIEREVAESSSELIEKVPGVSIEGSGMWEAAPVIRGFSGTRTLVLIDGDRENNLWAGRDPLTPFIGAADIERIEILKGPSSVLYGSDALGGVINFITKKPDFALNDDWSFAPEASGTYSSVDEGWQGNVALGGGGNGFDFRIDASSRDHGDYTDGNGNKIANSQFEAMSLGAQGRYMIDDQHEVSLSYRHTGIDDKGVPQKNNAPWSHFTKFDTDTWKAAYTARQLGAIEELLLKGWLVDQERVYDCRINSSTQPMYTLKNNRIDTGAKGASLQLTFAPTRQNTLVTGLDYVHENAESAEKQIKKKTSNGKTAKEITFPPVSDAHRDHIGFFAQDKHVFHNGSVLMGGLRYDYFSADAEDALFRTVVYEPDGQTVKKVVEEVNVFKEKSDQALTASLGYAHPLNKTVNLTANIATGFRSPDMFERFSTRGGSYIILGDPDLDAEYSWNIDSGIKIKSETLTGSFSIFYSWVENYIDLKSNPDVTFNGMETKTYVNVPEAEVYGFDGGVTWRPAEHLSLFGNIASVIGKNTTDGQRLNTIPPLNGLVGFRWEDSINSTSNWWIELNSEIFDNQENPAPNEKATPGYAVFNIRSGIRFNRNIALSVAVDNIFDRAYRSHLNYADFLYEPGINLKTSLKVTL</sequence>
<dbReference type="OrthoDB" id="596248at2"/>
<dbReference type="InterPro" id="IPR000531">
    <property type="entry name" value="Beta-barrel_TonB"/>
</dbReference>
<evidence type="ECO:0000313" key="16">
    <source>
        <dbReference type="Proteomes" id="UP000246278"/>
    </source>
</evidence>
<keyword evidence="9 10" id="KW-0998">Cell outer membrane</keyword>
<dbReference type="InterPro" id="IPR037066">
    <property type="entry name" value="Plug_dom_sf"/>
</dbReference>
<evidence type="ECO:0000259" key="14">
    <source>
        <dbReference type="Pfam" id="PF07715"/>
    </source>
</evidence>
<evidence type="ECO:0000256" key="12">
    <source>
        <dbReference type="SAM" id="SignalP"/>
    </source>
</evidence>
<evidence type="ECO:0000256" key="8">
    <source>
        <dbReference type="ARBA" id="ARBA00023170"/>
    </source>
</evidence>
<dbReference type="SUPFAM" id="SSF56935">
    <property type="entry name" value="Porins"/>
    <property type="match status" value="1"/>
</dbReference>
<feature type="chain" id="PRO_5016252477" evidence="12">
    <location>
        <begin position="27"/>
        <end position="702"/>
    </location>
</feature>
<name>A0A317T933_9CHLB</name>
<evidence type="ECO:0000256" key="1">
    <source>
        <dbReference type="ARBA" id="ARBA00004571"/>
    </source>
</evidence>
<keyword evidence="2 10" id="KW-0813">Transport</keyword>
<comment type="subcellular location">
    <subcellularLocation>
        <location evidence="1 10">Cell outer membrane</location>
        <topology evidence="1 10">Multi-pass membrane protein</topology>
    </subcellularLocation>
</comment>
<evidence type="ECO:0000256" key="7">
    <source>
        <dbReference type="ARBA" id="ARBA00023136"/>
    </source>
</evidence>
<comment type="similarity">
    <text evidence="10 11">Belongs to the TonB-dependent receptor family.</text>
</comment>
<evidence type="ECO:0000256" key="4">
    <source>
        <dbReference type="ARBA" id="ARBA00022692"/>
    </source>
</evidence>
<keyword evidence="5 12" id="KW-0732">Signal</keyword>
<gene>
    <name evidence="15" type="ORF">CR164_01505</name>
</gene>
<keyword evidence="7 10" id="KW-0472">Membrane</keyword>
<evidence type="ECO:0000256" key="2">
    <source>
        <dbReference type="ARBA" id="ARBA00022448"/>
    </source>
</evidence>
<keyword evidence="4 10" id="KW-0812">Transmembrane</keyword>
<dbReference type="CDD" id="cd01347">
    <property type="entry name" value="ligand_gated_channel"/>
    <property type="match status" value="1"/>
</dbReference>
<feature type="domain" description="TonB-dependent receptor plug" evidence="14">
    <location>
        <begin position="52"/>
        <end position="155"/>
    </location>
</feature>
<dbReference type="PROSITE" id="PS52016">
    <property type="entry name" value="TONB_DEPENDENT_REC_3"/>
    <property type="match status" value="1"/>
</dbReference>
<protein>
    <submittedName>
        <fullName evidence="15">TonB-dependent receptor</fullName>
    </submittedName>
</protein>
<dbReference type="GO" id="GO:0044718">
    <property type="term" value="P:siderophore transmembrane transport"/>
    <property type="evidence" value="ECO:0007669"/>
    <property type="project" value="TreeGrafter"/>
</dbReference>